<evidence type="ECO:0000256" key="1">
    <source>
        <dbReference type="ARBA" id="ARBA00004651"/>
    </source>
</evidence>
<evidence type="ECO:0000256" key="3">
    <source>
        <dbReference type="ARBA" id="ARBA00022692"/>
    </source>
</evidence>
<dbReference type="GO" id="GO:0022857">
    <property type="term" value="F:transmembrane transporter activity"/>
    <property type="evidence" value="ECO:0007669"/>
    <property type="project" value="InterPro"/>
</dbReference>
<feature type="domain" description="Major facilitator superfamily (MFS) profile" evidence="7">
    <location>
        <begin position="48"/>
        <end position="503"/>
    </location>
</feature>
<keyword evidence="2" id="KW-0813">Transport</keyword>
<keyword evidence="5 6" id="KW-0472">Membrane</keyword>
<dbReference type="PROSITE" id="PS50850">
    <property type="entry name" value="MFS"/>
    <property type="match status" value="1"/>
</dbReference>
<evidence type="ECO:0000313" key="8">
    <source>
        <dbReference type="EMBL" id="NMF55775.1"/>
    </source>
</evidence>
<gene>
    <name evidence="8" type="ORF">HF320_05480</name>
</gene>
<feature type="transmembrane region" description="Helical" evidence="6">
    <location>
        <begin position="365"/>
        <end position="384"/>
    </location>
</feature>
<dbReference type="InterPro" id="IPR011701">
    <property type="entry name" value="MFS"/>
</dbReference>
<dbReference type="PANTHER" id="PTHR42718:SF9">
    <property type="entry name" value="MAJOR FACILITATOR SUPERFAMILY MULTIDRUG TRANSPORTER MFSC"/>
    <property type="match status" value="1"/>
</dbReference>
<dbReference type="Pfam" id="PF07690">
    <property type="entry name" value="MFS_1"/>
    <property type="match status" value="1"/>
</dbReference>
<keyword evidence="3 6" id="KW-0812">Transmembrane</keyword>
<dbReference type="AlphaFoldDB" id="A0A7X9YJ08"/>
<feature type="transmembrane region" description="Helical" evidence="6">
    <location>
        <begin position="302"/>
        <end position="325"/>
    </location>
</feature>
<comment type="caution">
    <text evidence="8">The sequence shown here is derived from an EMBL/GenBank/DDBJ whole genome shotgun (WGS) entry which is preliminary data.</text>
</comment>
<dbReference type="CDD" id="cd17321">
    <property type="entry name" value="MFS_MMR_MDR_like"/>
    <property type="match status" value="1"/>
</dbReference>
<evidence type="ECO:0000256" key="4">
    <source>
        <dbReference type="ARBA" id="ARBA00022989"/>
    </source>
</evidence>
<keyword evidence="9" id="KW-1185">Reference proteome</keyword>
<dbReference type="RefSeq" id="WP_169277385.1">
    <property type="nucleotide sequence ID" value="NZ_JABBCP010000002.1"/>
</dbReference>
<feature type="transmembrane region" description="Helical" evidence="6">
    <location>
        <begin position="172"/>
        <end position="196"/>
    </location>
</feature>
<evidence type="ECO:0000256" key="5">
    <source>
        <dbReference type="ARBA" id="ARBA00023136"/>
    </source>
</evidence>
<feature type="transmembrane region" description="Helical" evidence="6">
    <location>
        <begin position="234"/>
        <end position="256"/>
    </location>
</feature>
<name>A0A7X9YJ08_9ACTN</name>
<dbReference type="PANTHER" id="PTHR42718">
    <property type="entry name" value="MAJOR FACILITATOR SUPERFAMILY MULTIDRUG TRANSPORTER MFSC"/>
    <property type="match status" value="1"/>
</dbReference>
<protein>
    <submittedName>
        <fullName evidence="8">MFS transporter</fullName>
    </submittedName>
</protein>
<proteinExistence type="predicted"/>
<dbReference type="GO" id="GO:0005886">
    <property type="term" value="C:plasma membrane"/>
    <property type="evidence" value="ECO:0007669"/>
    <property type="project" value="UniProtKB-SubCell"/>
</dbReference>
<dbReference type="InterPro" id="IPR020846">
    <property type="entry name" value="MFS_dom"/>
</dbReference>
<dbReference type="SUPFAM" id="SSF103473">
    <property type="entry name" value="MFS general substrate transporter"/>
    <property type="match status" value="1"/>
</dbReference>
<comment type="subcellular location">
    <subcellularLocation>
        <location evidence="1">Cell membrane</location>
        <topology evidence="1">Multi-pass membrane protein</topology>
    </subcellularLocation>
</comment>
<dbReference type="Gene3D" id="1.20.1250.20">
    <property type="entry name" value="MFS general substrate transporter like domains"/>
    <property type="match status" value="1"/>
</dbReference>
<dbReference type="Proteomes" id="UP000546970">
    <property type="component" value="Unassembled WGS sequence"/>
</dbReference>
<dbReference type="Gene3D" id="1.20.1720.10">
    <property type="entry name" value="Multidrug resistance protein D"/>
    <property type="match status" value="1"/>
</dbReference>
<feature type="transmembrane region" description="Helical" evidence="6">
    <location>
        <begin position="202"/>
        <end position="222"/>
    </location>
</feature>
<evidence type="ECO:0000313" key="9">
    <source>
        <dbReference type="Proteomes" id="UP000546970"/>
    </source>
</evidence>
<dbReference type="InterPro" id="IPR036259">
    <property type="entry name" value="MFS_trans_sf"/>
</dbReference>
<accession>A0A7X9YJ08</accession>
<dbReference type="PRINTS" id="PR01036">
    <property type="entry name" value="TCRTETB"/>
</dbReference>
<evidence type="ECO:0000256" key="6">
    <source>
        <dbReference type="SAM" id="Phobius"/>
    </source>
</evidence>
<feature type="transmembrane region" description="Helical" evidence="6">
    <location>
        <begin position="112"/>
        <end position="133"/>
    </location>
</feature>
<feature type="transmembrane region" description="Helical" evidence="6">
    <location>
        <begin position="86"/>
        <end position="105"/>
    </location>
</feature>
<feature type="transmembrane region" description="Helical" evidence="6">
    <location>
        <begin position="262"/>
        <end position="281"/>
    </location>
</feature>
<evidence type="ECO:0000256" key="2">
    <source>
        <dbReference type="ARBA" id="ARBA00022448"/>
    </source>
</evidence>
<feature type="transmembrane region" description="Helical" evidence="6">
    <location>
        <begin position="479"/>
        <end position="497"/>
    </location>
</feature>
<evidence type="ECO:0000259" key="7">
    <source>
        <dbReference type="PROSITE" id="PS50850"/>
    </source>
</evidence>
<organism evidence="8 9">
    <name type="scientific">Collinsella acetigenes</name>
    <dbReference type="NCBI Taxonomy" id="2713419"/>
    <lineage>
        <taxon>Bacteria</taxon>
        <taxon>Bacillati</taxon>
        <taxon>Actinomycetota</taxon>
        <taxon>Coriobacteriia</taxon>
        <taxon>Coriobacteriales</taxon>
        <taxon>Coriobacteriaceae</taxon>
        <taxon>Collinsella</taxon>
    </lineage>
</organism>
<keyword evidence="4 6" id="KW-1133">Transmembrane helix</keyword>
<dbReference type="EMBL" id="JABBCP010000002">
    <property type="protein sequence ID" value="NMF55775.1"/>
    <property type="molecule type" value="Genomic_DNA"/>
</dbReference>
<feature type="transmembrane region" description="Helical" evidence="6">
    <location>
        <begin position="390"/>
        <end position="407"/>
    </location>
</feature>
<reference evidence="8 9" key="1">
    <citation type="submission" date="2020-04" db="EMBL/GenBank/DDBJ databases">
        <title>Collinsella sp. KGMB02528 nov., an anaerobic actinobacterium isolated from human feces.</title>
        <authorList>
            <person name="Han K.-I."/>
            <person name="Eom M.K."/>
            <person name="Kim J.-S."/>
            <person name="Lee K.C."/>
            <person name="Suh M.K."/>
            <person name="Park S.-H."/>
            <person name="Lee J.H."/>
            <person name="Kang S.W."/>
            <person name="Park J.-E."/>
            <person name="Oh B.S."/>
            <person name="Yu S.Y."/>
            <person name="Choi S.-H."/>
            <person name="Lee D.H."/>
            <person name="Yoon H."/>
            <person name="Kim B.-Y."/>
            <person name="Lee J.H."/>
            <person name="Lee J.-S."/>
        </authorList>
    </citation>
    <scope>NUCLEOTIDE SEQUENCE [LARGE SCALE GENOMIC DNA]</scope>
    <source>
        <strain evidence="8 9">KGMB02528</strain>
    </source>
</reference>
<sequence length="504" mass="52986">MDNERLNTTPAKDAHSEVANVDACGPSVEERRRIALEGDTHGKNKWAILFTVLVMTFMSTLDSSIVNVALPVMQKALAVSLSDIQWVSTVYLVAICASMLIFGRLGDMFGKVWLFQAGVALFAIGSLLCGLSHAFAMLLVSRCVQGIGAAAAMANNMGIITESFPAKERGRALGLLASFVALGMMCGPVLGGVIVSSLPWEYIFLINVPVGVACFAAGLKTLPHVCPDRRGIKFDLPGACALVPALVLLLCSITFMGEGASLKIAGMLLAGLLLMALFVHIELHAEQPLARLSVFSSLTFNINVLATLISFIAIGASEIILPFYFQDAHGFSPSLSGFLFAVIPLVNIVVGPLSGSLSDRVGSHIPTCVGLFIYSLGLAAVGFLNENSPLPVIIAAVALMSLGTSTFQSPNNSLFMSAAPLDALGFVGSLSGLSQNMGMALGISGGMAILYGKMGEAAGRPVAGYVAGRPDIFFYGYRWALMSVAALVAVGFVLCLVRARRARR</sequence>
<feature type="transmembrane region" description="Helical" evidence="6">
    <location>
        <begin position="331"/>
        <end position="353"/>
    </location>
</feature>
<feature type="transmembrane region" description="Helical" evidence="6">
    <location>
        <begin position="46"/>
        <end position="66"/>
    </location>
</feature>